<dbReference type="GO" id="GO:0006417">
    <property type="term" value="P:regulation of translation"/>
    <property type="evidence" value="ECO:0007669"/>
    <property type="project" value="UniProtKB-KW"/>
</dbReference>
<evidence type="ECO:0000256" key="4">
    <source>
        <dbReference type="ARBA" id="ARBA00022917"/>
    </source>
</evidence>
<feature type="compositionally biased region" description="Polar residues" evidence="6">
    <location>
        <begin position="328"/>
        <end position="345"/>
    </location>
</feature>
<organism evidence="8 9">
    <name type="scientific">Sphenostylis stenocarpa</name>
    <dbReference type="NCBI Taxonomy" id="92480"/>
    <lineage>
        <taxon>Eukaryota</taxon>
        <taxon>Viridiplantae</taxon>
        <taxon>Streptophyta</taxon>
        <taxon>Embryophyta</taxon>
        <taxon>Tracheophyta</taxon>
        <taxon>Spermatophyta</taxon>
        <taxon>Magnoliopsida</taxon>
        <taxon>eudicotyledons</taxon>
        <taxon>Gunneridae</taxon>
        <taxon>Pentapetalae</taxon>
        <taxon>rosids</taxon>
        <taxon>fabids</taxon>
        <taxon>Fabales</taxon>
        <taxon>Fabaceae</taxon>
        <taxon>Papilionoideae</taxon>
        <taxon>50 kb inversion clade</taxon>
        <taxon>NPAAA clade</taxon>
        <taxon>indigoferoid/millettioid clade</taxon>
        <taxon>Phaseoleae</taxon>
        <taxon>Sphenostylis</taxon>
    </lineage>
</organism>
<dbReference type="PANTHER" id="PTHR23253:SF53">
    <property type="entry name" value="EUKARYOTIC TRANSLATION INITIATION FACTOR ISOFORM 4G-1"/>
    <property type="match status" value="1"/>
</dbReference>
<keyword evidence="4" id="KW-0648">Protein biosynthesis</keyword>
<dbReference type="InterPro" id="IPR016024">
    <property type="entry name" value="ARM-type_fold"/>
</dbReference>
<dbReference type="Gene3D" id="1.25.40.180">
    <property type="match status" value="2"/>
</dbReference>
<dbReference type="PANTHER" id="PTHR23253">
    <property type="entry name" value="EUKARYOTIC TRANSLATION INITIATION FACTOR 4 GAMMA"/>
    <property type="match status" value="1"/>
</dbReference>
<dbReference type="EMBL" id="OY731406">
    <property type="protein sequence ID" value="CAJ1975518.1"/>
    <property type="molecule type" value="Genomic_DNA"/>
</dbReference>
<evidence type="ECO:0000259" key="7">
    <source>
        <dbReference type="PROSITE" id="PS51366"/>
    </source>
</evidence>
<comment type="function">
    <text evidence="5">Plays a role in the accumulation of some potyvirus during viral infection.</text>
</comment>
<comment type="similarity">
    <text evidence="1">Belongs to the eukaryotic initiation factor 4G family.</text>
</comment>
<sequence length="580" mass="63594">MIVYYGSLDLILNKLTPEKFDVLKGQLIDSGITSADILKDVISLIFDKAVLEPTFCPMYAQLCSDLNEKLPPFPSEEPGGKEITFKRVLLNNCQEAFEGADNMREELKRMTAPDQEMERMDKERLLKLRTLGNIRLIGELLKQKMVPEKIVHHIVQELLGSPDSKSCPVEENVEAICQFFNTIGKQLDESPKSRRISDIYFIRLKELSSNLQLVPRLRFMIRDVIELRASNWVPRREEIKAKTITEIHSEAEKNLGLRPGATASMRNTRGSVQGNASPGGFPIARPGTGGLMPGMPGNRKIAGMPGFDNKWEIPKTRSMPKGDFSGVQAASSTNPLLSKPTTVNSKLLPQGSSGIISGRNSALVHGGGTFSTRPTNYGLAPDTPPQFSSPAKTVAPVPVFSEKPQAPAGGLNTDDLRRNTLSLLEEYFSVRLLEEALQCVEELKSPSYHPEFVKEAISLALDKSPPCVEPVASLIEYLYVKKILTAIDIGTGCLLFGSLLDDIGIDLPKAPSNFGMIIGKLILAGGLDFKVLKEILKKVEDEMFQRALFDSALGAINSASGQAVLDLQTSDIKACQSLLK</sequence>
<evidence type="ECO:0000256" key="3">
    <source>
        <dbReference type="ARBA" id="ARBA00022845"/>
    </source>
</evidence>
<dbReference type="InterPro" id="IPR003890">
    <property type="entry name" value="MIF4G-like_typ-3"/>
</dbReference>
<evidence type="ECO:0000256" key="2">
    <source>
        <dbReference type="ARBA" id="ARBA00022540"/>
    </source>
</evidence>
<evidence type="ECO:0000256" key="5">
    <source>
        <dbReference type="ARBA" id="ARBA00057610"/>
    </source>
</evidence>
<reference evidence="8" key="1">
    <citation type="submission" date="2023-10" db="EMBL/GenBank/DDBJ databases">
        <authorList>
            <person name="Domelevo Entfellner J.-B."/>
        </authorList>
    </citation>
    <scope>NUCLEOTIDE SEQUENCE</scope>
</reference>
<dbReference type="Proteomes" id="UP001189624">
    <property type="component" value="Chromosome 9"/>
</dbReference>
<dbReference type="InterPro" id="IPR003891">
    <property type="entry name" value="Initiation_fac_eIF4g_MI"/>
</dbReference>
<dbReference type="FunFam" id="1.25.40.180:FF:000027">
    <property type="entry name" value="Eukaryotic translation initiation factor isoform 4G-2"/>
    <property type="match status" value="1"/>
</dbReference>
<dbReference type="AlphaFoldDB" id="A0AA86VU63"/>
<keyword evidence="2" id="KW-0396">Initiation factor</keyword>
<dbReference type="Gramene" id="rna-AYBTSS11_LOCUS27643">
    <property type="protein sequence ID" value="CAJ1975518.1"/>
    <property type="gene ID" value="gene-AYBTSS11_LOCUS27643"/>
</dbReference>
<dbReference type="PROSITE" id="PS51366">
    <property type="entry name" value="MI"/>
    <property type="match status" value="1"/>
</dbReference>
<feature type="domain" description="MI" evidence="7">
    <location>
        <begin position="415"/>
        <end position="537"/>
    </location>
</feature>
<name>A0AA86VU63_9FABA</name>
<dbReference type="GO" id="GO:0003729">
    <property type="term" value="F:mRNA binding"/>
    <property type="evidence" value="ECO:0007669"/>
    <property type="project" value="TreeGrafter"/>
</dbReference>
<dbReference type="Pfam" id="PF02847">
    <property type="entry name" value="MA3"/>
    <property type="match status" value="1"/>
</dbReference>
<dbReference type="GO" id="GO:0003743">
    <property type="term" value="F:translation initiation factor activity"/>
    <property type="evidence" value="ECO:0007669"/>
    <property type="project" value="UniProtKB-KW"/>
</dbReference>
<evidence type="ECO:0000313" key="8">
    <source>
        <dbReference type="EMBL" id="CAJ1975518.1"/>
    </source>
</evidence>
<accession>A0AA86VU63</accession>
<evidence type="ECO:0000256" key="1">
    <source>
        <dbReference type="ARBA" id="ARBA00005775"/>
    </source>
</evidence>
<evidence type="ECO:0000256" key="6">
    <source>
        <dbReference type="SAM" id="MobiDB-lite"/>
    </source>
</evidence>
<protein>
    <recommendedName>
        <fullName evidence="7">MI domain-containing protein</fullName>
    </recommendedName>
</protein>
<keyword evidence="9" id="KW-1185">Reference proteome</keyword>
<proteinExistence type="inferred from homology"/>
<dbReference type="SMART" id="SM00544">
    <property type="entry name" value="MA3"/>
    <property type="match status" value="1"/>
</dbReference>
<feature type="region of interest" description="Disordered" evidence="6">
    <location>
        <begin position="326"/>
        <end position="345"/>
    </location>
</feature>
<evidence type="ECO:0000313" key="9">
    <source>
        <dbReference type="Proteomes" id="UP001189624"/>
    </source>
</evidence>
<dbReference type="SUPFAM" id="SSF48371">
    <property type="entry name" value="ARM repeat"/>
    <property type="match status" value="2"/>
</dbReference>
<gene>
    <name evidence="8" type="ORF">AYBTSS11_LOCUS27643</name>
</gene>
<dbReference type="SMART" id="SM00543">
    <property type="entry name" value="MIF4G"/>
    <property type="match status" value="1"/>
</dbReference>
<keyword evidence="3" id="KW-0810">Translation regulation</keyword>
<dbReference type="Pfam" id="PF02854">
    <property type="entry name" value="MIF4G"/>
    <property type="match status" value="1"/>
</dbReference>
<dbReference type="GO" id="GO:0016281">
    <property type="term" value="C:eukaryotic translation initiation factor 4F complex"/>
    <property type="evidence" value="ECO:0007669"/>
    <property type="project" value="TreeGrafter"/>
</dbReference>